<sequence length="547" mass="58054">MSPSPTQGKSRWRIALGLLLAGLGAASGAAAVPAVPGEFLLAGAPAAEPAPMRACTPRMREGLREHRIEPPPGGWPGVPQAINVFNVFAGEVMVALGEREVCGRMHDARTRDSRFRTSVGLVAVPAAGSREPIRVAWAEPLQADWRPTVVLGAPSPVQQMDTMRLLVRVSCMAIGMALAMSALMGFIGTRDRSFVLQAAACLVLVLGQAVLSGLSGYPRPWLPVGDHESWWLAAFTAFGIAALLYGIWRQSGVAGTLAPVRRAVAWAMAAAALAGLLVPLLPPAGLRALMAGLETGFGMACLALLAVTGLSLRRGDRGAVLGVVSIVPFLAIIAAELADSRLLASYRIEILQLAVTWFLIAMGYALTRRFSHLRRQHDAMRVLAATDELTGLPNRRSGLARLEQLFQSARDSGEPLTVGFVDIDLFKRINDVHGHHVGDQVLVAVAEALAASMRDRGDVVRMGGEEFLVVLPGVDLPMATPRLELMRQRVREAGEALGIEGLQVTASIGLASLCAADEDPASLLRRADGAMYRAKQDGRDRVSGATA</sequence>
<feature type="chain" id="PRO_5046155244" description="diguanylate cyclase" evidence="4">
    <location>
        <begin position="32"/>
        <end position="547"/>
    </location>
</feature>
<dbReference type="Proteomes" id="UP001160550">
    <property type="component" value="Unassembled WGS sequence"/>
</dbReference>
<comment type="catalytic activity">
    <reaction evidence="2">
        <text>2 GTP = 3',3'-c-di-GMP + 2 diphosphate</text>
        <dbReference type="Rhea" id="RHEA:24898"/>
        <dbReference type="ChEBI" id="CHEBI:33019"/>
        <dbReference type="ChEBI" id="CHEBI:37565"/>
        <dbReference type="ChEBI" id="CHEBI:58805"/>
        <dbReference type="EC" id="2.7.7.65"/>
    </reaction>
</comment>
<evidence type="ECO:0000256" key="2">
    <source>
        <dbReference type="ARBA" id="ARBA00034247"/>
    </source>
</evidence>
<dbReference type="PANTHER" id="PTHR45138">
    <property type="entry name" value="REGULATORY COMPONENTS OF SENSORY TRANSDUCTION SYSTEM"/>
    <property type="match status" value="1"/>
</dbReference>
<keyword evidence="3" id="KW-1133">Transmembrane helix</keyword>
<evidence type="ECO:0000256" key="4">
    <source>
        <dbReference type="SAM" id="SignalP"/>
    </source>
</evidence>
<dbReference type="Gene3D" id="3.30.70.270">
    <property type="match status" value="1"/>
</dbReference>
<keyword evidence="6" id="KW-0548">Nucleotidyltransferase</keyword>
<accession>A0ABT6MLM9</accession>
<evidence type="ECO:0000256" key="1">
    <source>
        <dbReference type="ARBA" id="ARBA00012528"/>
    </source>
</evidence>
<feature type="transmembrane region" description="Helical" evidence="3">
    <location>
        <begin position="165"/>
        <end position="187"/>
    </location>
</feature>
<dbReference type="InterPro" id="IPR000160">
    <property type="entry name" value="GGDEF_dom"/>
</dbReference>
<dbReference type="PANTHER" id="PTHR45138:SF9">
    <property type="entry name" value="DIGUANYLATE CYCLASE DGCM-RELATED"/>
    <property type="match status" value="1"/>
</dbReference>
<keyword evidence="3" id="KW-0812">Transmembrane</keyword>
<dbReference type="GO" id="GO:0052621">
    <property type="term" value="F:diguanylate cyclase activity"/>
    <property type="evidence" value="ECO:0007669"/>
    <property type="project" value="UniProtKB-EC"/>
</dbReference>
<dbReference type="CDD" id="cd01949">
    <property type="entry name" value="GGDEF"/>
    <property type="match status" value="1"/>
</dbReference>
<dbReference type="NCBIfam" id="TIGR00254">
    <property type="entry name" value="GGDEF"/>
    <property type="match status" value="1"/>
</dbReference>
<dbReference type="SUPFAM" id="SSF55073">
    <property type="entry name" value="Nucleotide cyclase"/>
    <property type="match status" value="1"/>
</dbReference>
<keyword evidence="6" id="KW-0808">Transferase</keyword>
<dbReference type="InterPro" id="IPR050469">
    <property type="entry name" value="Diguanylate_Cyclase"/>
</dbReference>
<gene>
    <name evidence="6" type="ORF">QF205_00445</name>
</gene>
<feature type="domain" description="GGDEF" evidence="5">
    <location>
        <begin position="414"/>
        <end position="547"/>
    </location>
</feature>
<evidence type="ECO:0000256" key="3">
    <source>
        <dbReference type="SAM" id="Phobius"/>
    </source>
</evidence>
<reference evidence="6" key="1">
    <citation type="journal article" date="2007" name="Int. J. Syst. Evol. Microbiol.">
        <title>Luteimonas composti sp. nov., a moderately thermophilic bacterium isolated from food waste.</title>
        <authorList>
            <person name="Young C.C."/>
            <person name="Kampfer P."/>
            <person name="Chen W.M."/>
            <person name="Yen W.S."/>
            <person name="Arun A.B."/>
            <person name="Lai W.A."/>
            <person name="Shen F.T."/>
            <person name="Rekha P.D."/>
            <person name="Lin K.Y."/>
            <person name="Chou J.H."/>
        </authorList>
    </citation>
    <scope>NUCLEOTIDE SEQUENCE</scope>
    <source>
        <strain evidence="6">CC-YY355</strain>
    </source>
</reference>
<reference evidence="6" key="2">
    <citation type="submission" date="2023-04" db="EMBL/GenBank/DDBJ databases">
        <authorList>
            <person name="Sun J.-Q."/>
        </authorList>
    </citation>
    <scope>NUCLEOTIDE SEQUENCE</scope>
    <source>
        <strain evidence="6">CC-YY355</strain>
    </source>
</reference>
<keyword evidence="7" id="KW-1185">Reference proteome</keyword>
<name>A0ABT6MLM9_9GAMM</name>
<feature type="transmembrane region" description="Helical" evidence="3">
    <location>
        <begin position="319"/>
        <end position="338"/>
    </location>
</feature>
<feature type="transmembrane region" description="Helical" evidence="3">
    <location>
        <begin position="260"/>
        <end position="282"/>
    </location>
</feature>
<feature type="transmembrane region" description="Helical" evidence="3">
    <location>
        <begin position="288"/>
        <end position="307"/>
    </location>
</feature>
<evidence type="ECO:0000313" key="6">
    <source>
        <dbReference type="EMBL" id="MDH7451550.1"/>
    </source>
</evidence>
<keyword evidence="4" id="KW-0732">Signal</keyword>
<dbReference type="EMBL" id="JARYGX010000003">
    <property type="protein sequence ID" value="MDH7451550.1"/>
    <property type="molecule type" value="Genomic_DNA"/>
</dbReference>
<proteinExistence type="predicted"/>
<dbReference type="Pfam" id="PF00990">
    <property type="entry name" value="GGDEF"/>
    <property type="match status" value="1"/>
</dbReference>
<feature type="transmembrane region" description="Helical" evidence="3">
    <location>
        <begin position="194"/>
        <end position="217"/>
    </location>
</feature>
<dbReference type="EC" id="2.7.7.65" evidence="1"/>
<organism evidence="6 7">
    <name type="scientific">Luteimonas composti</name>
    <dbReference type="NCBI Taxonomy" id="398257"/>
    <lineage>
        <taxon>Bacteria</taxon>
        <taxon>Pseudomonadati</taxon>
        <taxon>Pseudomonadota</taxon>
        <taxon>Gammaproteobacteria</taxon>
        <taxon>Lysobacterales</taxon>
        <taxon>Lysobacteraceae</taxon>
        <taxon>Luteimonas</taxon>
    </lineage>
</organism>
<dbReference type="SMART" id="SM00267">
    <property type="entry name" value="GGDEF"/>
    <property type="match status" value="1"/>
</dbReference>
<dbReference type="RefSeq" id="WP_280940757.1">
    <property type="nucleotide sequence ID" value="NZ_JARYGX010000003.1"/>
</dbReference>
<dbReference type="InterPro" id="IPR043128">
    <property type="entry name" value="Rev_trsase/Diguanyl_cyclase"/>
</dbReference>
<dbReference type="InterPro" id="IPR029787">
    <property type="entry name" value="Nucleotide_cyclase"/>
</dbReference>
<feature type="signal peptide" evidence="4">
    <location>
        <begin position="1"/>
        <end position="31"/>
    </location>
</feature>
<protein>
    <recommendedName>
        <fullName evidence="1">diguanylate cyclase</fullName>
        <ecNumber evidence="1">2.7.7.65</ecNumber>
    </recommendedName>
</protein>
<comment type="caution">
    <text evidence="6">The sequence shown here is derived from an EMBL/GenBank/DDBJ whole genome shotgun (WGS) entry which is preliminary data.</text>
</comment>
<evidence type="ECO:0000259" key="5">
    <source>
        <dbReference type="PROSITE" id="PS50887"/>
    </source>
</evidence>
<feature type="transmembrane region" description="Helical" evidence="3">
    <location>
        <begin position="350"/>
        <end position="367"/>
    </location>
</feature>
<keyword evidence="3" id="KW-0472">Membrane</keyword>
<dbReference type="PROSITE" id="PS50887">
    <property type="entry name" value="GGDEF"/>
    <property type="match status" value="1"/>
</dbReference>
<feature type="transmembrane region" description="Helical" evidence="3">
    <location>
        <begin position="229"/>
        <end position="248"/>
    </location>
</feature>
<evidence type="ECO:0000313" key="7">
    <source>
        <dbReference type="Proteomes" id="UP001160550"/>
    </source>
</evidence>